<keyword evidence="2 10" id="KW-0723">Serine/threonine-protein kinase</keyword>
<evidence type="ECO:0000256" key="6">
    <source>
        <dbReference type="ARBA" id="ARBA00022840"/>
    </source>
</evidence>
<keyword evidence="13" id="KW-1185">Reference proteome</keyword>
<protein>
    <recommendedName>
        <fullName evidence="1">non-specific serine/threonine protein kinase</fullName>
        <ecNumber evidence="1">2.7.11.1</ecNumber>
    </recommendedName>
</protein>
<dbReference type="GO" id="GO:0045719">
    <property type="term" value="P:negative regulation of glycogen biosynthetic process"/>
    <property type="evidence" value="ECO:0007669"/>
    <property type="project" value="TreeGrafter"/>
</dbReference>
<dbReference type="InterPro" id="IPR017441">
    <property type="entry name" value="Protein_kinase_ATP_BS"/>
</dbReference>
<evidence type="ECO:0000256" key="3">
    <source>
        <dbReference type="ARBA" id="ARBA00022679"/>
    </source>
</evidence>
<accession>A0A8C5MN21</accession>
<feature type="binding site" evidence="9">
    <location>
        <position position="60"/>
    </location>
    <ligand>
        <name>ATP</name>
        <dbReference type="ChEBI" id="CHEBI:30616"/>
    </ligand>
</feature>
<evidence type="ECO:0000256" key="2">
    <source>
        <dbReference type="ARBA" id="ARBA00022527"/>
    </source>
</evidence>
<dbReference type="InterPro" id="IPR011009">
    <property type="entry name" value="Kinase-like_dom_sf"/>
</dbReference>
<feature type="domain" description="Protein kinase" evidence="11">
    <location>
        <begin position="31"/>
        <end position="258"/>
    </location>
</feature>
<dbReference type="PROSITE" id="PS00108">
    <property type="entry name" value="PROTEIN_KINASE_ST"/>
    <property type="match status" value="1"/>
</dbReference>
<dbReference type="Pfam" id="PF00069">
    <property type="entry name" value="Pkinase"/>
    <property type="match status" value="1"/>
</dbReference>
<evidence type="ECO:0000256" key="4">
    <source>
        <dbReference type="ARBA" id="ARBA00022741"/>
    </source>
</evidence>
<keyword evidence="4 9" id="KW-0547">Nucleotide-binding</keyword>
<keyword evidence="3" id="KW-0808">Transferase</keyword>
<proteinExistence type="inferred from homology"/>
<dbReference type="PANTHER" id="PTHR24346:SF51">
    <property type="entry name" value="PAS DOMAIN-CONTAINING SERINE_THREONINE-PROTEIN KINASE"/>
    <property type="match status" value="1"/>
</dbReference>
<dbReference type="Ensembl" id="ENSLLET00000017736.1">
    <property type="protein sequence ID" value="ENSLLEP00000017087.1"/>
    <property type="gene ID" value="ENSLLEG00000010853.1"/>
</dbReference>
<dbReference type="EC" id="2.7.11.1" evidence="1"/>
<evidence type="ECO:0000313" key="12">
    <source>
        <dbReference type="Ensembl" id="ENSLLEP00000017087.1"/>
    </source>
</evidence>
<dbReference type="Gene3D" id="3.30.200.20">
    <property type="entry name" value="Phosphorylase Kinase, domain 1"/>
    <property type="match status" value="1"/>
</dbReference>
<dbReference type="PROSITE" id="PS50011">
    <property type="entry name" value="PROTEIN_KINASE_DOM"/>
    <property type="match status" value="1"/>
</dbReference>
<evidence type="ECO:0000313" key="13">
    <source>
        <dbReference type="Proteomes" id="UP000694569"/>
    </source>
</evidence>
<dbReference type="FunFam" id="1.10.510.10:FF:000351">
    <property type="entry name" value="PAS domain-containing serine/threonine-protein kinase"/>
    <property type="match status" value="1"/>
</dbReference>
<name>A0A8C5MN21_9ANUR</name>
<evidence type="ECO:0000256" key="7">
    <source>
        <dbReference type="ARBA" id="ARBA00047899"/>
    </source>
</evidence>
<dbReference type="GO" id="GO:0005634">
    <property type="term" value="C:nucleus"/>
    <property type="evidence" value="ECO:0007669"/>
    <property type="project" value="TreeGrafter"/>
</dbReference>
<reference evidence="12" key="2">
    <citation type="submission" date="2025-09" db="UniProtKB">
        <authorList>
            <consortium name="Ensembl"/>
        </authorList>
    </citation>
    <scope>IDENTIFICATION</scope>
</reference>
<evidence type="ECO:0000256" key="1">
    <source>
        <dbReference type="ARBA" id="ARBA00012513"/>
    </source>
</evidence>
<evidence type="ECO:0000256" key="9">
    <source>
        <dbReference type="PROSITE-ProRule" id="PRU10141"/>
    </source>
</evidence>
<evidence type="ECO:0000256" key="5">
    <source>
        <dbReference type="ARBA" id="ARBA00022777"/>
    </source>
</evidence>
<dbReference type="GO" id="GO:0035556">
    <property type="term" value="P:intracellular signal transduction"/>
    <property type="evidence" value="ECO:0007669"/>
    <property type="project" value="TreeGrafter"/>
</dbReference>
<sequence>INLFSAEEGYCMERQDLQVQGACDGPYELGYETLSPLGKGAFGFVWSAKSREDAAEVVVKFIQKDKILDDCWVQDPELGRVTREIAILPRLKHPNIIEVINVFENTLFFQLVMELHGDALDLFEFIDNQPKLDEPLASYIFRQLVSAVGYLHSKNILHRDIKDENIIISPDFTIKLVDFGSAAHLQPGKLFSTFCGTTDCAPEVLLGNAYPGPELEMWSLCVTLYTLVIGENPFCEVEEILEAELNAPFIVSPGKNQD</sequence>
<dbReference type="Proteomes" id="UP000694569">
    <property type="component" value="Unplaced"/>
</dbReference>
<dbReference type="OrthoDB" id="10252171at2759"/>
<dbReference type="PROSITE" id="PS00107">
    <property type="entry name" value="PROTEIN_KINASE_ATP"/>
    <property type="match status" value="1"/>
</dbReference>
<dbReference type="GO" id="GO:0005524">
    <property type="term" value="F:ATP binding"/>
    <property type="evidence" value="ECO:0007669"/>
    <property type="project" value="UniProtKB-UniRule"/>
</dbReference>
<dbReference type="FunFam" id="3.30.200.20:FF:000346">
    <property type="entry name" value="PAS domain-containing serine/threonine-protein kinase"/>
    <property type="match status" value="1"/>
</dbReference>
<reference evidence="12" key="1">
    <citation type="submission" date="2025-08" db="UniProtKB">
        <authorList>
            <consortium name="Ensembl"/>
        </authorList>
    </citation>
    <scope>IDENTIFICATION</scope>
</reference>
<dbReference type="PANTHER" id="PTHR24346">
    <property type="entry name" value="MAP/MICROTUBULE AFFINITY-REGULATING KINASE"/>
    <property type="match status" value="1"/>
</dbReference>
<dbReference type="InterPro" id="IPR000719">
    <property type="entry name" value="Prot_kinase_dom"/>
</dbReference>
<organism evidence="12 13">
    <name type="scientific">Leptobrachium leishanense</name>
    <name type="common">Leishan spiny toad</name>
    <dbReference type="NCBI Taxonomy" id="445787"/>
    <lineage>
        <taxon>Eukaryota</taxon>
        <taxon>Metazoa</taxon>
        <taxon>Chordata</taxon>
        <taxon>Craniata</taxon>
        <taxon>Vertebrata</taxon>
        <taxon>Euteleostomi</taxon>
        <taxon>Amphibia</taxon>
        <taxon>Batrachia</taxon>
        <taxon>Anura</taxon>
        <taxon>Pelobatoidea</taxon>
        <taxon>Megophryidae</taxon>
        <taxon>Leptobrachium</taxon>
    </lineage>
</organism>
<evidence type="ECO:0000259" key="11">
    <source>
        <dbReference type="PROSITE" id="PS50011"/>
    </source>
</evidence>
<keyword evidence="5" id="KW-0418">Kinase</keyword>
<comment type="catalytic activity">
    <reaction evidence="8">
        <text>L-seryl-[protein] + ATP = O-phospho-L-seryl-[protein] + ADP + H(+)</text>
        <dbReference type="Rhea" id="RHEA:17989"/>
        <dbReference type="Rhea" id="RHEA-COMP:9863"/>
        <dbReference type="Rhea" id="RHEA-COMP:11604"/>
        <dbReference type="ChEBI" id="CHEBI:15378"/>
        <dbReference type="ChEBI" id="CHEBI:29999"/>
        <dbReference type="ChEBI" id="CHEBI:30616"/>
        <dbReference type="ChEBI" id="CHEBI:83421"/>
        <dbReference type="ChEBI" id="CHEBI:456216"/>
        <dbReference type="EC" id="2.7.11.1"/>
    </reaction>
</comment>
<comment type="catalytic activity">
    <reaction evidence="7">
        <text>L-threonyl-[protein] + ATP = O-phospho-L-threonyl-[protein] + ADP + H(+)</text>
        <dbReference type="Rhea" id="RHEA:46608"/>
        <dbReference type="Rhea" id="RHEA-COMP:11060"/>
        <dbReference type="Rhea" id="RHEA-COMP:11605"/>
        <dbReference type="ChEBI" id="CHEBI:15378"/>
        <dbReference type="ChEBI" id="CHEBI:30013"/>
        <dbReference type="ChEBI" id="CHEBI:30616"/>
        <dbReference type="ChEBI" id="CHEBI:61977"/>
        <dbReference type="ChEBI" id="CHEBI:456216"/>
        <dbReference type="EC" id="2.7.11.1"/>
    </reaction>
</comment>
<dbReference type="AlphaFoldDB" id="A0A8C5MN21"/>
<dbReference type="GO" id="GO:0004674">
    <property type="term" value="F:protein serine/threonine kinase activity"/>
    <property type="evidence" value="ECO:0007669"/>
    <property type="project" value="UniProtKB-KW"/>
</dbReference>
<dbReference type="GeneTree" id="ENSGT00940000159035"/>
<keyword evidence="6 9" id="KW-0067">ATP-binding</keyword>
<dbReference type="Gene3D" id="1.10.510.10">
    <property type="entry name" value="Transferase(Phosphotransferase) domain 1"/>
    <property type="match status" value="1"/>
</dbReference>
<dbReference type="SUPFAM" id="SSF56112">
    <property type="entry name" value="Protein kinase-like (PK-like)"/>
    <property type="match status" value="1"/>
</dbReference>
<comment type="similarity">
    <text evidence="10">Belongs to the protein kinase superfamily.</text>
</comment>
<dbReference type="InterPro" id="IPR008271">
    <property type="entry name" value="Ser/Thr_kinase_AS"/>
</dbReference>
<dbReference type="SMART" id="SM00220">
    <property type="entry name" value="S_TKc"/>
    <property type="match status" value="1"/>
</dbReference>
<dbReference type="GO" id="GO:0005829">
    <property type="term" value="C:cytosol"/>
    <property type="evidence" value="ECO:0007669"/>
    <property type="project" value="TreeGrafter"/>
</dbReference>
<evidence type="ECO:0000256" key="10">
    <source>
        <dbReference type="RuleBase" id="RU000304"/>
    </source>
</evidence>
<evidence type="ECO:0000256" key="8">
    <source>
        <dbReference type="ARBA" id="ARBA00048679"/>
    </source>
</evidence>